<dbReference type="Proteomes" id="UP001155587">
    <property type="component" value="Unassembled WGS sequence"/>
</dbReference>
<organism evidence="2 3">
    <name type="scientific">Vibrio qingdaonensis</name>
    <dbReference type="NCBI Taxonomy" id="2829491"/>
    <lineage>
        <taxon>Bacteria</taxon>
        <taxon>Pseudomonadati</taxon>
        <taxon>Pseudomonadota</taxon>
        <taxon>Gammaproteobacteria</taxon>
        <taxon>Vibrionales</taxon>
        <taxon>Vibrionaceae</taxon>
        <taxon>Vibrio</taxon>
    </lineage>
</organism>
<dbReference type="AlphaFoldDB" id="A0A9X3HYY0"/>
<accession>A0A9X3HYY0</accession>
<feature type="transmembrane region" description="Helical" evidence="1">
    <location>
        <begin position="16"/>
        <end position="34"/>
    </location>
</feature>
<evidence type="ECO:0000256" key="1">
    <source>
        <dbReference type="SAM" id="Phobius"/>
    </source>
</evidence>
<comment type="caution">
    <text evidence="2">The sequence shown here is derived from an EMBL/GenBank/DDBJ whole genome shotgun (WGS) entry which is preliminary data.</text>
</comment>
<evidence type="ECO:0000313" key="2">
    <source>
        <dbReference type="EMBL" id="MCW8348859.1"/>
    </source>
</evidence>
<feature type="transmembrane region" description="Helical" evidence="1">
    <location>
        <begin position="280"/>
        <end position="305"/>
    </location>
</feature>
<feature type="transmembrane region" description="Helical" evidence="1">
    <location>
        <begin position="40"/>
        <end position="58"/>
    </location>
</feature>
<sequence length="414" mass="47065">MTTIHETVLTPFTRRLFQIAVLVIGAGLLLGAVFYDTQALTLILSALATLYVIVGFVFKPKLRQHIYRHEDAIEVTKSALMSQIDKWASGSFIVMAVASNIHILVDATMPMLANLVYQICLSAFVYKQMTHDVLLILPLTEKYIFLENKQSDCLLMQRFDIYSLTPPTETLPESEEKEPIEAKEQALQFIGTLSLVEEPFEGEDARTVLTTLNQHLSLTLGNTETQKSWPERGKAFVLSLAGLYVYVVWLPELFKLMFPVGRYRNKHQMLVTRTEDMSDFGVYFMMFIMFITLAVPCLIAVFTFYQQVRRGMFKATCITNEDLWLLTPSIKGHYSRTISRTEMAYISYAYGRSNTESSGPIGVCIDHDIKLIGVDNNLISLNGWAWSGHFTFNHLVKFGLPVRLAQQKRPLPTE</sequence>
<keyword evidence="1" id="KW-1133">Transmembrane helix</keyword>
<protein>
    <submittedName>
        <fullName evidence="2">Uncharacterized protein</fullName>
    </submittedName>
</protein>
<keyword evidence="1" id="KW-0472">Membrane</keyword>
<evidence type="ECO:0000313" key="3">
    <source>
        <dbReference type="Proteomes" id="UP001155587"/>
    </source>
</evidence>
<name>A0A9X3HYY0_9VIBR</name>
<keyword evidence="1" id="KW-0812">Transmembrane</keyword>
<reference evidence="2" key="1">
    <citation type="submission" date="2022-02" db="EMBL/GenBank/DDBJ databases">
        <title>Vibrio sp. nov, a new bacterium isolated from seawater.</title>
        <authorList>
            <person name="Yuan Y."/>
        </authorList>
    </citation>
    <scope>NUCLEOTIDE SEQUENCE</scope>
    <source>
        <strain evidence="2">ZSDZ65</strain>
    </source>
</reference>
<gene>
    <name evidence="2" type="ORF">MD535_22975</name>
</gene>
<keyword evidence="3" id="KW-1185">Reference proteome</keyword>
<dbReference type="EMBL" id="JAKRRY010000049">
    <property type="protein sequence ID" value="MCW8348859.1"/>
    <property type="molecule type" value="Genomic_DNA"/>
</dbReference>
<proteinExistence type="predicted"/>
<dbReference type="RefSeq" id="WP_265677460.1">
    <property type="nucleotide sequence ID" value="NZ_JAKRRY010000049.1"/>
</dbReference>
<feature type="transmembrane region" description="Helical" evidence="1">
    <location>
        <begin position="235"/>
        <end position="260"/>
    </location>
</feature>